<dbReference type="InterPro" id="IPR010331">
    <property type="entry name" value="ExoD"/>
</dbReference>
<protein>
    <submittedName>
        <fullName evidence="2">Exopolysaccharide synthesis ExoD</fullName>
    </submittedName>
</protein>
<gene>
    <name evidence="2" type="ordered locus">Mnod_1758</name>
</gene>
<reference evidence="2 3" key="1">
    <citation type="submission" date="2009-01" db="EMBL/GenBank/DDBJ databases">
        <title>Complete sequence of chromosome of Methylobacterium nodulans ORS 2060.</title>
        <authorList>
            <consortium name="US DOE Joint Genome Institute"/>
            <person name="Lucas S."/>
            <person name="Copeland A."/>
            <person name="Lapidus A."/>
            <person name="Glavina del Rio T."/>
            <person name="Dalin E."/>
            <person name="Tice H."/>
            <person name="Bruce D."/>
            <person name="Goodwin L."/>
            <person name="Pitluck S."/>
            <person name="Sims D."/>
            <person name="Brettin T."/>
            <person name="Detter J.C."/>
            <person name="Han C."/>
            <person name="Larimer F."/>
            <person name="Land M."/>
            <person name="Hauser L."/>
            <person name="Kyrpides N."/>
            <person name="Ivanova N."/>
            <person name="Marx C.J."/>
            <person name="Richardson P."/>
        </authorList>
    </citation>
    <scope>NUCLEOTIDE SEQUENCE [LARGE SCALE GENOMIC DNA]</scope>
    <source>
        <strain evidence="3">LMG 21967 / CNCM I-2342 / ORS 2060</strain>
    </source>
</reference>
<feature type="transmembrane region" description="Helical" evidence="1">
    <location>
        <begin position="112"/>
        <end position="136"/>
    </location>
</feature>
<feature type="transmembrane region" description="Helical" evidence="1">
    <location>
        <begin position="179"/>
        <end position="203"/>
    </location>
</feature>
<evidence type="ECO:0000313" key="3">
    <source>
        <dbReference type="Proteomes" id="UP000008207"/>
    </source>
</evidence>
<proteinExistence type="predicted"/>
<dbReference type="EMBL" id="CP001349">
    <property type="protein sequence ID" value="ACL56748.1"/>
    <property type="molecule type" value="Genomic_DNA"/>
</dbReference>
<dbReference type="Pfam" id="PF06055">
    <property type="entry name" value="ExoD"/>
    <property type="match status" value="1"/>
</dbReference>
<accession>B8IR46</accession>
<organism evidence="2 3">
    <name type="scientific">Methylobacterium nodulans (strain LMG 21967 / CNCM I-2342 / ORS 2060)</name>
    <dbReference type="NCBI Taxonomy" id="460265"/>
    <lineage>
        <taxon>Bacteria</taxon>
        <taxon>Pseudomonadati</taxon>
        <taxon>Pseudomonadota</taxon>
        <taxon>Alphaproteobacteria</taxon>
        <taxon>Hyphomicrobiales</taxon>
        <taxon>Methylobacteriaceae</taxon>
        <taxon>Methylobacterium</taxon>
    </lineage>
</organism>
<evidence type="ECO:0000313" key="2">
    <source>
        <dbReference type="EMBL" id="ACL56748.1"/>
    </source>
</evidence>
<dbReference type="KEGG" id="mno:Mnod_1758"/>
<feature type="transmembrane region" description="Helical" evidence="1">
    <location>
        <begin position="223"/>
        <end position="255"/>
    </location>
</feature>
<keyword evidence="1" id="KW-1133">Transmembrane helix</keyword>
<keyword evidence="1" id="KW-0812">Transmembrane</keyword>
<keyword evidence="1" id="KW-0472">Membrane</keyword>
<dbReference type="AlphaFoldDB" id="B8IR46"/>
<dbReference type="PANTHER" id="PTHR41795:SF1">
    <property type="entry name" value="EXOPOLYSACCHARIDE SYNTHESIS PROTEIN"/>
    <property type="match status" value="1"/>
</dbReference>
<name>B8IR46_METNO</name>
<keyword evidence="3" id="KW-1185">Reference proteome</keyword>
<dbReference type="HOGENOM" id="CLU_093444_0_2_5"/>
<dbReference type="Proteomes" id="UP000008207">
    <property type="component" value="Chromosome"/>
</dbReference>
<dbReference type="eggNOG" id="COG3932">
    <property type="taxonomic scope" value="Bacteria"/>
</dbReference>
<dbReference type="STRING" id="460265.Mnod_1758"/>
<dbReference type="PANTHER" id="PTHR41795">
    <property type="entry name" value="EXOPOLYSACCHARIDE SYNTHESIS PROTEIN"/>
    <property type="match status" value="1"/>
</dbReference>
<evidence type="ECO:0000256" key="1">
    <source>
        <dbReference type="SAM" id="Phobius"/>
    </source>
</evidence>
<sequence length="260" mass="27139">MTSTRAGMAAAPRETVGLLEPAADCDPSPARRVVGLAEGKEQVRAGAATEAADSPNPLTQPTRTSDVLTVLAAQETDRLTVGDIVTVLRDRAFALLVVLLGLPNCLPMPPPIPLICGLLLALVAAQIAAGMSAPWLPRSLLGRSIARSDLQRAVARAVPLLRRLERWSRPRMRVFENEVGMRAMGLLLLALALVLIVAAPIVGQIPLGLAVSLMGLGLVERDGIVVMAGLSVGILGVLLNLGFVYAVFSAVVGLFSLGIA</sequence>